<dbReference type="FunFam" id="3.40.50.300:FF:000018">
    <property type="entry name" value="Cell division control 48"/>
    <property type="match status" value="1"/>
</dbReference>
<evidence type="ECO:0000259" key="6">
    <source>
        <dbReference type="SMART" id="SM01072"/>
    </source>
</evidence>
<feature type="domain" description="CDC48" evidence="6">
    <location>
        <begin position="114"/>
        <end position="196"/>
    </location>
</feature>
<dbReference type="Gene3D" id="2.40.40.20">
    <property type="match status" value="1"/>
</dbReference>
<dbReference type="InterPro" id="IPR041569">
    <property type="entry name" value="AAA_lid_3"/>
</dbReference>
<keyword evidence="1" id="KW-0677">Repeat</keyword>
<evidence type="ECO:0000256" key="3">
    <source>
        <dbReference type="ARBA" id="ARBA00022840"/>
    </source>
</evidence>
<evidence type="ECO:0000256" key="1">
    <source>
        <dbReference type="ARBA" id="ARBA00022737"/>
    </source>
</evidence>
<dbReference type="InterPro" id="IPR003338">
    <property type="entry name" value="CDC4_N-term_subdom"/>
</dbReference>
<dbReference type="SUPFAM" id="SSF50692">
    <property type="entry name" value="ADC-like"/>
    <property type="match status" value="1"/>
</dbReference>
<keyword evidence="3 4" id="KW-0067">ATP-binding</keyword>
<dbReference type="SMART" id="SM00382">
    <property type="entry name" value="AAA"/>
    <property type="match status" value="2"/>
</dbReference>
<gene>
    <name evidence="8" type="ORF">A5677_23910</name>
</gene>
<feature type="domain" description="AAA+ ATPase" evidence="5">
    <location>
        <begin position="247"/>
        <end position="369"/>
    </location>
</feature>
<dbReference type="Gene3D" id="1.10.8.60">
    <property type="match status" value="2"/>
</dbReference>
<dbReference type="GO" id="GO:0016887">
    <property type="term" value="F:ATP hydrolysis activity"/>
    <property type="evidence" value="ECO:0007669"/>
    <property type="project" value="InterPro"/>
</dbReference>
<comment type="similarity">
    <text evidence="4">Belongs to the AAA ATPase family.</text>
</comment>
<dbReference type="Proteomes" id="UP000092683">
    <property type="component" value="Unassembled WGS sequence"/>
</dbReference>
<comment type="caution">
    <text evidence="8">The sequence shown here is derived from an EMBL/GenBank/DDBJ whole genome shotgun (WGS) entry which is preliminary data.</text>
</comment>
<dbReference type="InterPro" id="IPR050168">
    <property type="entry name" value="AAA_ATPase_domain"/>
</dbReference>
<sequence length="725" mass="75030">MSRPGDEAARQLTLTARLNTSAVDSRRGVVRLHPSAVAALGIREWDAVALTGSRTTAAVAGLAGPDTPVGTVLLDDVTLSNAGLREGTAVIVGAVTVYGARSVTLSGSSLASQSISPVTLRQALLGKVLTVGDAVSLLPRDLGPGTSTSAATRALAASVGISWTSELLTVTGVDPRGPVSVQPNSLVTWGGAVLSGAAPSQEFVDVASPETVVEELKGSQPQAAKLAEWLKLALDEPHLLKTLGAGANLGVLVSGPAGVGKVTLVRAVCDGRRLVKLDGPEVGALAPDDRLKTVGSAVRAVRDGGGVLLITDVDALLPATPEPVAALILGELRTAVATEGVALIATSARPDQLDARLRAPDLCDRELSLPLPDAGTRKALLESLLKSVPAGALDLNEIAARTPGFVVADLAALLREAALRAASRASTDGRPPELSQEDLLGALTVIRPLSRSAGEEVTVGDVTLDDVGDMTEARQALTEAVLWPLQHPDTFARLGVEPPRGVLLYGPPGCGKTFVVRALASTGQLSVHAVKGSELMDKWVGSSEKAVRELFRRARDSAPSLVFLDEIDALAPRRGQSFDSGVSDRVVAALLTELDGVNPLRDVVVLGATNRPDLIDPALLRPGRLERRVFVEPPDAAARREILRTSGKSVPLSDDVDLDEVAAGLDGYSAADCVALLREAALTAMRRSIDATDVTAADIAAARQVVRPSLDPAQVEALRAFAKAP</sequence>
<evidence type="ECO:0000256" key="2">
    <source>
        <dbReference type="ARBA" id="ARBA00022741"/>
    </source>
</evidence>
<dbReference type="PANTHER" id="PTHR23077">
    <property type="entry name" value="AAA-FAMILY ATPASE"/>
    <property type="match status" value="1"/>
</dbReference>
<dbReference type="InterPro" id="IPR003960">
    <property type="entry name" value="ATPase_AAA_CS"/>
</dbReference>
<feature type="domain" description="CDC48 N-terminal subdomain" evidence="7">
    <location>
        <begin position="13"/>
        <end position="97"/>
    </location>
</feature>
<dbReference type="OrthoDB" id="9809379at2"/>
<dbReference type="InterPro" id="IPR003959">
    <property type="entry name" value="ATPase_AAA_core"/>
</dbReference>
<organism evidence="8 9">
    <name type="scientific">Mycobacterium malmoense</name>
    <dbReference type="NCBI Taxonomy" id="1780"/>
    <lineage>
        <taxon>Bacteria</taxon>
        <taxon>Bacillati</taxon>
        <taxon>Actinomycetota</taxon>
        <taxon>Actinomycetes</taxon>
        <taxon>Mycobacteriales</taxon>
        <taxon>Mycobacteriaceae</taxon>
        <taxon>Mycobacterium</taxon>
    </lineage>
</organism>
<dbReference type="GO" id="GO:0005524">
    <property type="term" value="F:ATP binding"/>
    <property type="evidence" value="ECO:0007669"/>
    <property type="project" value="UniProtKB-KW"/>
</dbReference>
<name>A0A1B9D4Z8_MYCMA</name>
<evidence type="ECO:0000259" key="5">
    <source>
        <dbReference type="SMART" id="SM00382"/>
    </source>
</evidence>
<dbReference type="SMART" id="SM01072">
    <property type="entry name" value="CDC48_2"/>
    <property type="match status" value="1"/>
</dbReference>
<reference evidence="8 9" key="1">
    <citation type="submission" date="2016-06" db="EMBL/GenBank/DDBJ databases">
        <authorList>
            <person name="Kjaerup R.B."/>
            <person name="Dalgaard T.S."/>
            <person name="Juul-Madsen H.R."/>
        </authorList>
    </citation>
    <scope>NUCLEOTIDE SEQUENCE [LARGE SCALE GENOMIC DNA]</scope>
    <source>
        <strain evidence="8 9">E3012</strain>
    </source>
</reference>
<evidence type="ECO:0000313" key="8">
    <source>
        <dbReference type="EMBL" id="OCB50225.1"/>
    </source>
</evidence>
<dbReference type="SMART" id="SM01073">
    <property type="entry name" value="CDC48_N"/>
    <property type="match status" value="1"/>
</dbReference>
<dbReference type="EMBL" id="MBEE01000169">
    <property type="protein sequence ID" value="OCB50225.1"/>
    <property type="molecule type" value="Genomic_DNA"/>
</dbReference>
<dbReference type="SUPFAM" id="SSF52540">
    <property type="entry name" value="P-loop containing nucleoside triphosphate hydrolases"/>
    <property type="match status" value="2"/>
</dbReference>
<dbReference type="InterPro" id="IPR009010">
    <property type="entry name" value="Asp_de-COase-like_dom_sf"/>
</dbReference>
<dbReference type="Pfam" id="PF02359">
    <property type="entry name" value="CDC48_N"/>
    <property type="match status" value="1"/>
</dbReference>
<keyword evidence="2 4" id="KW-0547">Nucleotide-binding</keyword>
<dbReference type="GO" id="GO:0005737">
    <property type="term" value="C:cytoplasm"/>
    <property type="evidence" value="ECO:0007669"/>
    <property type="project" value="UniProtKB-ARBA"/>
</dbReference>
<accession>A0A1B9D4Z8</accession>
<evidence type="ECO:0000259" key="7">
    <source>
        <dbReference type="SMART" id="SM01073"/>
    </source>
</evidence>
<dbReference type="Gene3D" id="3.40.50.300">
    <property type="entry name" value="P-loop containing nucleotide triphosphate hydrolases"/>
    <property type="match status" value="2"/>
</dbReference>
<dbReference type="InterPro" id="IPR027417">
    <property type="entry name" value="P-loop_NTPase"/>
</dbReference>
<dbReference type="RefSeq" id="WP_065475200.1">
    <property type="nucleotide sequence ID" value="NZ_MBEA01000248.1"/>
</dbReference>
<proteinExistence type="inferred from homology"/>
<dbReference type="PROSITE" id="PS00674">
    <property type="entry name" value="AAA"/>
    <property type="match status" value="1"/>
</dbReference>
<dbReference type="InterPro" id="IPR003593">
    <property type="entry name" value="AAA+_ATPase"/>
</dbReference>
<feature type="domain" description="AAA+ ATPase" evidence="5">
    <location>
        <begin position="498"/>
        <end position="635"/>
    </location>
</feature>
<dbReference type="AlphaFoldDB" id="A0A1B9D4Z8"/>
<evidence type="ECO:0000313" key="9">
    <source>
        <dbReference type="Proteomes" id="UP000092683"/>
    </source>
</evidence>
<dbReference type="PANTHER" id="PTHR23077:SF171">
    <property type="entry name" value="NUCLEAR VALOSIN-CONTAINING PROTEIN-LIKE"/>
    <property type="match status" value="1"/>
</dbReference>
<protein>
    <submittedName>
        <fullName evidence="8">ATPase</fullName>
    </submittedName>
</protein>
<dbReference type="Pfam" id="PF17862">
    <property type="entry name" value="AAA_lid_3"/>
    <property type="match status" value="2"/>
</dbReference>
<dbReference type="Pfam" id="PF00004">
    <property type="entry name" value="AAA"/>
    <property type="match status" value="2"/>
</dbReference>
<evidence type="ECO:0000256" key="4">
    <source>
        <dbReference type="RuleBase" id="RU003651"/>
    </source>
</evidence>
<dbReference type="InterPro" id="IPR004201">
    <property type="entry name" value="Cdc48_dom2"/>
</dbReference>
<dbReference type="CDD" id="cd19511">
    <property type="entry name" value="RecA-like_CDC48_r2-like"/>
    <property type="match status" value="1"/>
</dbReference>